<proteinExistence type="predicted"/>
<sequence>GLARSGPRRLVRDRLGRRPEVHGGLHAPDPDRADRRQHGRQPRPARPFAEDLAFGHRLRGLDRRRDARHGRPRHRPVRGSGGRGAARLHRPDRGGHRRPQAGVARL</sequence>
<evidence type="ECO:0000313" key="2">
    <source>
        <dbReference type="EMBL" id="CAA9277513.1"/>
    </source>
</evidence>
<evidence type="ECO:0000256" key="1">
    <source>
        <dbReference type="SAM" id="MobiDB-lite"/>
    </source>
</evidence>
<accession>A0A6J4JF31</accession>
<feature type="compositionally biased region" description="Basic residues" evidence="1">
    <location>
        <begin position="66"/>
        <end position="77"/>
    </location>
</feature>
<feature type="region of interest" description="Disordered" evidence="1">
    <location>
        <begin position="1"/>
        <end position="106"/>
    </location>
</feature>
<feature type="compositionally biased region" description="Basic and acidic residues" evidence="1">
    <location>
        <begin position="10"/>
        <end position="36"/>
    </location>
</feature>
<organism evidence="2">
    <name type="scientific">uncultured Acetobacteraceae bacterium</name>
    <dbReference type="NCBI Taxonomy" id="169975"/>
    <lineage>
        <taxon>Bacteria</taxon>
        <taxon>Pseudomonadati</taxon>
        <taxon>Pseudomonadota</taxon>
        <taxon>Alphaproteobacteria</taxon>
        <taxon>Acetobacterales</taxon>
        <taxon>Acetobacteraceae</taxon>
        <taxon>environmental samples</taxon>
    </lineage>
</organism>
<feature type="non-terminal residue" evidence="2">
    <location>
        <position position="1"/>
    </location>
</feature>
<gene>
    <name evidence="2" type="ORF">AVDCRST_MAG04-3492</name>
</gene>
<dbReference type="AlphaFoldDB" id="A0A6J4JF31"/>
<reference evidence="2" key="1">
    <citation type="submission" date="2020-02" db="EMBL/GenBank/DDBJ databases">
        <authorList>
            <person name="Meier V. D."/>
        </authorList>
    </citation>
    <scope>NUCLEOTIDE SEQUENCE</scope>
    <source>
        <strain evidence="2">AVDCRST_MAG04</strain>
    </source>
</reference>
<feature type="non-terminal residue" evidence="2">
    <location>
        <position position="106"/>
    </location>
</feature>
<dbReference type="EMBL" id="CADCTL010000257">
    <property type="protein sequence ID" value="CAA9277513.1"/>
    <property type="molecule type" value="Genomic_DNA"/>
</dbReference>
<protein>
    <submittedName>
        <fullName evidence="2">Small multidrug resistance family (SMR) protein</fullName>
    </submittedName>
</protein>
<name>A0A6J4JF31_9PROT</name>